<evidence type="ECO:0000313" key="2">
    <source>
        <dbReference type="EMBL" id="KAF7512460.1"/>
    </source>
</evidence>
<keyword evidence="3" id="KW-1185">Reference proteome</keyword>
<feature type="region of interest" description="Disordered" evidence="1">
    <location>
        <begin position="20"/>
        <end position="39"/>
    </location>
</feature>
<comment type="caution">
    <text evidence="2">The sequence shown here is derived from an EMBL/GenBank/DDBJ whole genome shotgun (WGS) entry which is preliminary data.</text>
</comment>
<dbReference type="AlphaFoldDB" id="A0A8H7ANG2"/>
<reference evidence="2" key="1">
    <citation type="submission" date="2020-02" db="EMBL/GenBank/DDBJ databases">
        <authorList>
            <person name="Palmer J.M."/>
        </authorList>
    </citation>
    <scope>NUCLEOTIDE SEQUENCE</scope>
    <source>
        <strain evidence="2">EPUS1.4</strain>
        <tissue evidence="2">Thallus</tissue>
    </source>
</reference>
<organism evidence="2 3">
    <name type="scientific">Endocarpon pusillum</name>
    <dbReference type="NCBI Taxonomy" id="364733"/>
    <lineage>
        <taxon>Eukaryota</taxon>
        <taxon>Fungi</taxon>
        <taxon>Dikarya</taxon>
        <taxon>Ascomycota</taxon>
        <taxon>Pezizomycotina</taxon>
        <taxon>Eurotiomycetes</taxon>
        <taxon>Chaetothyriomycetidae</taxon>
        <taxon>Verrucariales</taxon>
        <taxon>Verrucariaceae</taxon>
        <taxon>Endocarpon</taxon>
    </lineage>
</organism>
<protein>
    <submittedName>
        <fullName evidence="2">Uncharacterized protein</fullName>
    </submittedName>
</protein>
<proteinExistence type="predicted"/>
<dbReference type="Proteomes" id="UP000606974">
    <property type="component" value="Unassembled WGS sequence"/>
</dbReference>
<evidence type="ECO:0000313" key="3">
    <source>
        <dbReference type="Proteomes" id="UP000606974"/>
    </source>
</evidence>
<accession>A0A8H7ANG2</accession>
<name>A0A8H7ANG2_9EURO</name>
<sequence>MAKRPATEKQKQELFKKSSWQRRLYDSSQTSDKESFRATFPRRSFVQGLRGEPIPTREERETLEDVETYGTPLIFGIKEHTDKEMAANSRVPQDQPAPIDPATRTLASFVFIFDIEESTCSPPTAERPVPQLRQPDNPVSLHRQATGRQTCRDTHIQFPLSYHSLSHRHGLPIPPPGYIRTSRRPFHLPAKAMEHNNEWHDNQIPRGKILVVPLVR</sequence>
<gene>
    <name evidence="2" type="ORF">GJ744_001395</name>
</gene>
<evidence type="ECO:0000256" key="1">
    <source>
        <dbReference type="SAM" id="MobiDB-lite"/>
    </source>
</evidence>
<dbReference type="EMBL" id="JAACFV010000012">
    <property type="protein sequence ID" value="KAF7512460.1"/>
    <property type="molecule type" value="Genomic_DNA"/>
</dbReference>